<dbReference type="AlphaFoldDB" id="A0ABD5VB59"/>
<reference evidence="7 8" key="1">
    <citation type="journal article" date="2019" name="Int. J. Syst. Evol. Microbiol.">
        <title>The Global Catalogue of Microorganisms (GCM) 10K type strain sequencing project: providing services to taxonomists for standard genome sequencing and annotation.</title>
        <authorList>
            <consortium name="The Broad Institute Genomics Platform"/>
            <consortium name="The Broad Institute Genome Sequencing Center for Infectious Disease"/>
            <person name="Wu L."/>
            <person name="Ma J."/>
        </authorList>
    </citation>
    <scope>NUCLEOTIDE SEQUENCE [LARGE SCALE GENOMIC DNA]</scope>
    <source>
        <strain evidence="7 8">GX26</strain>
    </source>
</reference>
<dbReference type="PROSITE" id="PS00070">
    <property type="entry name" value="ALDEHYDE_DEHYDR_CYS"/>
    <property type="match status" value="1"/>
</dbReference>
<sequence>MTVDDSTHDLSDDVLERHERIADEVLSRDSYDLLIDGEWVASESGERAVARDATTGGALAEYWAGNREDVDRAVAAAKNSFEGKWGEQSPVQRGEYLEELADRVADEKTRLARLDSLEVGKPNKHSLFVDTTVVEDQLRYFAALARTADEGRRPPSSSDKHVYTREEPYGVVGAVGAWNFPAMFVAWKLGPALAAGNTVVYKPSSRAVLSTLALAELANDVLPPGVVNVVTGSGSEVGDALTGHEDVRKVSLTGGATAGRKAMENAAADATPVSLELGGKSPNIVFSDADLDQAVEGAVVAILFNQGQQCTAGSRLFLHEDIREEFLERLADRVAEISVGDPLSPMTDVGPMVDPEHAAAVREYVDAAREHGATAAIEAAVPDDLAAAPFVPPVVFEGVDDDDRVAREEVFGPVLSVFEFVETEAVVERANDTTFGLAAGVWTSDLERAHEVAADLDAGTVWVNTYNDLFDPAPHGGFKASGIGRELSKEAMDAYRQAKTVKISLGGIPNLG</sequence>
<gene>
    <name evidence="7" type="ORF">ACFQGB_08040</name>
</gene>
<evidence type="ECO:0000313" key="7">
    <source>
        <dbReference type="EMBL" id="MFC6952814.1"/>
    </source>
</evidence>
<evidence type="ECO:0000256" key="1">
    <source>
        <dbReference type="ARBA" id="ARBA00009986"/>
    </source>
</evidence>
<proteinExistence type="inferred from homology"/>
<dbReference type="EMBL" id="JBHSXN010000002">
    <property type="protein sequence ID" value="MFC6952814.1"/>
    <property type="molecule type" value="Genomic_DNA"/>
</dbReference>
<dbReference type="PANTHER" id="PTHR11699">
    <property type="entry name" value="ALDEHYDE DEHYDROGENASE-RELATED"/>
    <property type="match status" value="1"/>
</dbReference>
<evidence type="ECO:0000256" key="4">
    <source>
        <dbReference type="PROSITE-ProRule" id="PRU10007"/>
    </source>
</evidence>
<dbReference type="GO" id="GO:0016491">
    <property type="term" value="F:oxidoreductase activity"/>
    <property type="evidence" value="ECO:0007669"/>
    <property type="project" value="UniProtKB-KW"/>
</dbReference>
<dbReference type="InterPro" id="IPR016160">
    <property type="entry name" value="Ald_DH_CS_CYS"/>
</dbReference>
<dbReference type="Proteomes" id="UP001596395">
    <property type="component" value="Unassembled WGS sequence"/>
</dbReference>
<accession>A0ABD5VB59</accession>
<keyword evidence="8" id="KW-1185">Reference proteome</keyword>
<dbReference type="Pfam" id="PF00171">
    <property type="entry name" value="Aldedh"/>
    <property type="match status" value="1"/>
</dbReference>
<evidence type="ECO:0000256" key="5">
    <source>
        <dbReference type="RuleBase" id="RU003345"/>
    </source>
</evidence>
<feature type="domain" description="Aldehyde dehydrogenase" evidence="6">
    <location>
        <begin position="39"/>
        <end position="501"/>
    </location>
</feature>
<evidence type="ECO:0000259" key="6">
    <source>
        <dbReference type="Pfam" id="PF00171"/>
    </source>
</evidence>
<comment type="subunit">
    <text evidence="2">Homotetramer.</text>
</comment>
<dbReference type="InterPro" id="IPR015590">
    <property type="entry name" value="Aldehyde_DH_dom"/>
</dbReference>
<dbReference type="FunFam" id="3.40.605.10:FF:000007">
    <property type="entry name" value="NAD/NADP-dependent betaine aldehyde dehydrogenase"/>
    <property type="match status" value="1"/>
</dbReference>
<protein>
    <submittedName>
        <fullName evidence="7">Aldehyde dehydrogenase family protein</fullName>
    </submittedName>
</protein>
<dbReference type="Gene3D" id="3.40.605.10">
    <property type="entry name" value="Aldehyde Dehydrogenase, Chain A, domain 1"/>
    <property type="match status" value="1"/>
</dbReference>
<dbReference type="FunFam" id="3.40.309.10:FF:000012">
    <property type="entry name" value="Betaine aldehyde dehydrogenase"/>
    <property type="match status" value="1"/>
</dbReference>
<evidence type="ECO:0000256" key="3">
    <source>
        <dbReference type="ARBA" id="ARBA00023002"/>
    </source>
</evidence>
<comment type="similarity">
    <text evidence="1 5">Belongs to the aldehyde dehydrogenase family.</text>
</comment>
<evidence type="ECO:0000313" key="8">
    <source>
        <dbReference type="Proteomes" id="UP001596395"/>
    </source>
</evidence>
<dbReference type="InterPro" id="IPR016162">
    <property type="entry name" value="Ald_DH_N"/>
</dbReference>
<dbReference type="InterPro" id="IPR016163">
    <property type="entry name" value="Ald_DH_C"/>
</dbReference>
<keyword evidence="3 5" id="KW-0560">Oxidoreductase</keyword>
<evidence type="ECO:0000256" key="2">
    <source>
        <dbReference type="ARBA" id="ARBA00011881"/>
    </source>
</evidence>
<dbReference type="RefSeq" id="WP_336349798.1">
    <property type="nucleotide sequence ID" value="NZ_JAZAQL010000002.1"/>
</dbReference>
<organism evidence="7 8">
    <name type="scientific">Halorubellus litoreus</name>
    <dbReference type="NCBI Taxonomy" id="755308"/>
    <lineage>
        <taxon>Archaea</taxon>
        <taxon>Methanobacteriati</taxon>
        <taxon>Methanobacteriota</taxon>
        <taxon>Stenosarchaea group</taxon>
        <taxon>Halobacteria</taxon>
        <taxon>Halobacteriales</taxon>
        <taxon>Halorubellaceae</taxon>
        <taxon>Halorubellus</taxon>
    </lineage>
</organism>
<dbReference type="PROSITE" id="PS00687">
    <property type="entry name" value="ALDEHYDE_DEHYDR_GLU"/>
    <property type="match status" value="1"/>
</dbReference>
<dbReference type="InterPro" id="IPR029510">
    <property type="entry name" value="Ald_DH_CS_GLU"/>
</dbReference>
<name>A0ABD5VB59_9EURY</name>
<dbReference type="InterPro" id="IPR016161">
    <property type="entry name" value="Ald_DH/histidinol_DH"/>
</dbReference>
<dbReference type="Gene3D" id="3.40.309.10">
    <property type="entry name" value="Aldehyde Dehydrogenase, Chain A, domain 2"/>
    <property type="match status" value="1"/>
</dbReference>
<comment type="caution">
    <text evidence="7">The sequence shown here is derived from an EMBL/GenBank/DDBJ whole genome shotgun (WGS) entry which is preliminary data.</text>
</comment>
<dbReference type="SUPFAM" id="SSF53720">
    <property type="entry name" value="ALDH-like"/>
    <property type="match status" value="1"/>
</dbReference>
<feature type="active site" evidence="4">
    <location>
        <position position="276"/>
    </location>
</feature>